<proteinExistence type="predicted"/>
<dbReference type="EMBL" id="ML122484">
    <property type="protein sequence ID" value="RPD52051.1"/>
    <property type="molecule type" value="Genomic_DNA"/>
</dbReference>
<reference evidence="2" key="1">
    <citation type="journal article" date="2018" name="Genome Biol. Evol.">
        <title>Genomics and development of Lentinus tigrinus, a white-rot wood-decaying mushroom with dimorphic fruiting bodies.</title>
        <authorList>
            <person name="Wu B."/>
            <person name="Xu Z."/>
            <person name="Knudson A."/>
            <person name="Carlson A."/>
            <person name="Chen N."/>
            <person name="Kovaka S."/>
            <person name="LaButti K."/>
            <person name="Lipzen A."/>
            <person name="Pennachio C."/>
            <person name="Riley R."/>
            <person name="Schakwitz W."/>
            <person name="Umezawa K."/>
            <person name="Ohm R.A."/>
            <person name="Grigoriev I.V."/>
            <person name="Nagy L.G."/>
            <person name="Gibbons J."/>
            <person name="Hibbett D."/>
        </authorList>
    </citation>
    <scope>NUCLEOTIDE SEQUENCE [LARGE SCALE GENOMIC DNA]</scope>
    <source>
        <strain evidence="2">ALCF2SS1-6</strain>
    </source>
</reference>
<dbReference type="AlphaFoldDB" id="A0A5C2RLK7"/>
<evidence type="ECO:0000256" key="1">
    <source>
        <dbReference type="SAM" id="MobiDB-lite"/>
    </source>
</evidence>
<evidence type="ECO:0000313" key="2">
    <source>
        <dbReference type="EMBL" id="RPD52051.1"/>
    </source>
</evidence>
<keyword evidence="3" id="KW-1185">Reference proteome</keyword>
<accession>A0A5C2RLK7</accession>
<dbReference type="Proteomes" id="UP000313359">
    <property type="component" value="Unassembled WGS sequence"/>
</dbReference>
<feature type="region of interest" description="Disordered" evidence="1">
    <location>
        <begin position="1"/>
        <end position="121"/>
    </location>
</feature>
<organism evidence="2 3">
    <name type="scientific">Lentinus tigrinus ALCF2SS1-6</name>
    <dbReference type="NCBI Taxonomy" id="1328759"/>
    <lineage>
        <taxon>Eukaryota</taxon>
        <taxon>Fungi</taxon>
        <taxon>Dikarya</taxon>
        <taxon>Basidiomycota</taxon>
        <taxon>Agaricomycotina</taxon>
        <taxon>Agaricomycetes</taxon>
        <taxon>Polyporales</taxon>
        <taxon>Polyporaceae</taxon>
        <taxon>Lentinus</taxon>
    </lineage>
</organism>
<feature type="compositionally biased region" description="Basic and acidic residues" evidence="1">
    <location>
        <begin position="95"/>
        <end position="107"/>
    </location>
</feature>
<protein>
    <submittedName>
        <fullName evidence="2">Uncharacterized protein</fullName>
    </submittedName>
</protein>
<sequence length="204" mass="22285">MRVRQEGEVCEEKDEGRGESASRASKGRVKIVRNGRASEKSTWGEHMMGERKERAQGESVRREREERARGESARGARGESVRRADKQSGDSGKGLGERQGRGYRRGEATSSESVPAHQSSEVTWDLQGRLCGTSAFLHGADSATSHCSVPSEEHIGIIKHNLGVLSPPVHLWRSTDRSVAMQKVSRVSRASGALGGNSRDFPFS</sequence>
<feature type="compositionally biased region" description="Polar residues" evidence="1">
    <location>
        <begin position="108"/>
        <end position="121"/>
    </location>
</feature>
<gene>
    <name evidence="2" type="ORF">L227DRAFT_628933</name>
</gene>
<feature type="compositionally biased region" description="Basic and acidic residues" evidence="1">
    <location>
        <begin position="36"/>
        <end position="88"/>
    </location>
</feature>
<name>A0A5C2RLK7_9APHY</name>
<evidence type="ECO:0000313" key="3">
    <source>
        <dbReference type="Proteomes" id="UP000313359"/>
    </source>
</evidence>